<dbReference type="GO" id="GO:0090524">
    <property type="term" value="F:cytochrome-b5 reductase activity, acting on NADH"/>
    <property type="evidence" value="ECO:0007669"/>
    <property type="project" value="UniProtKB-EC"/>
</dbReference>
<evidence type="ECO:0000256" key="14">
    <source>
        <dbReference type="ARBA" id="ARBA00047682"/>
    </source>
</evidence>
<protein>
    <recommendedName>
        <fullName evidence="16">NADH-cytochrome b5 reductase</fullName>
        <ecNumber evidence="16">1.6.2.2</ecNumber>
    </recommendedName>
</protein>
<dbReference type="InterPro" id="IPR001834">
    <property type="entry name" value="CBR-like"/>
</dbReference>
<dbReference type="STRING" id="1141098.A0A1Y2DCY9"/>
<dbReference type="InParanoid" id="A0A1Y2DCY9"/>
<dbReference type="Proteomes" id="UP000193689">
    <property type="component" value="Unassembled WGS sequence"/>
</dbReference>
<dbReference type="InterPro" id="IPR039261">
    <property type="entry name" value="FNR_nucleotide-bd"/>
</dbReference>
<dbReference type="PANTHER" id="PTHR19370:SF171">
    <property type="entry name" value="NADH-CYTOCHROME B5 REDUCTASE 2"/>
    <property type="match status" value="1"/>
</dbReference>
<feature type="binding site" evidence="15">
    <location>
        <position position="157"/>
    </location>
    <ligand>
        <name>FAD</name>
        <dbReference type="ChEBI" id="CHEBI:57692"/>
    </ligand>
</feature>
<dbReference type="Gene3D" id="3.40.50.80">
    <property type="entry name" value="Nucleotide-binding domain of ferredoxin-NADP reductase (FNR) module"/>
    <property type="match status" value="1"/>
</dbReference>
<proteinExistence type="inferred from homology"/>
<feature type="binding site" evidence="15">
    <location>
        <position position="140"/>
    </location>
    <ligand>
        <name>FAD</name>
        <dbReference type="ChEBI" id="CHEBI:57692"/>
    </ligand>
</feature>
<feature type="binding site" evidence="15">
    <location>
        <position position="165"/>
    </location>
    <ligand>
        <name>FAD</name>
        <dbReference type="ChEBI" id="CHEBI:57692"/>
    </ligand>
</feature>
<dbReference type="GO" id="GO:0006696">
    <property type="term" value="P:ergosterol biosynthetic process"/>
    <property type="evidence" value="ECO:0007669"/>
    <property type="project" value="TreeGrafter"/>
</dbReference>
<evidence type="ECO:0000256" key="3">
    <source>
        <dbReference type="ARBA" id="ARBA00006105"/>
    </source>
</evidence>
<evidence type="ECO:0000259" key="17">
    <source>
        <dbReference type="PROSITE" id="PS51384"/>
    </source>
</evidence>
<dbReference type="Pfam" id="PF00175">
    <property type="entry name" value="NAD_binding_1"/>
    <property type="match status" value="1"/>
</dbReference>
<evidence type="ECO:0000256" key="12">
    <source>
        <dbReference type="ARBA" id="ARBA00023136"/>
    </source>
</evidence>
<keyword evidence="11" id="KW-0496">Mitochondrion</keyword>
<comment type="function">
    <text evidence="13">May mediate the reduction of outer membrane cytochrome b5.</text>
</comment>
<dbReference type="InterPro" id="IPR017938">
    <property type="entry name" value="Riboflavin_synthase-like_b-brl"/>
</dbReference>
<dbReference type="PRINTS" id="PR00371">
    <property type="entry name" value="FPNCR"/>
</dbReference>
<evidence type="ECO:0000256" key="13">
    <source>
        <dbReference type="ARBA" id="ARBA00037464"/>
    </source>
</evidence>
<comment type="subcellular location">
    <subcellularLocation>
        <location evidence="2">Mitochondrion outer membrane</location>
        <topology evidence="2">Single-pass membrane protein</topology>
    </subcellularLocation>
</comment>
<dbReference type="RefSeq" id="XP_040710483.1">
    <property type="nucleotide sequence ID" value="XM_040857377.1"/>
</dbReference>
<comment type="caution">
    <text evidence="18">The sequence shown here is derived from an EMBL/GenBank/DDBJ whole genome shotgun (WGS) entry which is preliminary data.</text>
</comment>
<keyword evidence="19" id="KW-1185">Reference proteome</keyword>
<feature type="binding site" evidence="15">
    <location>
        <position position="138"/>
    </location>
    <ligand>
        <name>FAD</name>
        <dbReference type="ChEBI" id="CHEBI:57692"/>
    </ligand>
</feature>
<keyword evidence="7 15" id="KW-0274">FAD</keyword>
<evidence type="ECO:0000256" key="8">
    <source>
        <dbReference type="ARBA" id="ARBA00022989"/>
    </source>
</evidence>
<evidence type="ECO:0000256" key="10">
    <source>
        <dbReference type="ARBA" id="ARBA00023027"/>
    </source>
</evidence>
<dbReference type="EC" id="1.6.2.2" evidence="16"/>
<dbReference type="GO" id="GO:0005741">
    <property type="term" value="C:mitochondrial outer membrane"/>
    <property type="evidence" value="ECO:0007669"/>
    <property type="project" value="UniProtKB-SubCell"/>
</dbReference>
<dbReference type="FunCoup" id="A0A1Y2DCY9">
    <property type="interactions" value="309"/>
</dbReference>
<evidence type="ECO:0000256" key="4">
    <source>
        <dbReference type="ARBA" id="ARBA00022630"/>
    </source>
</evidence>
<evidence type="ECO:0000256" key="2">
    <source>
        <dbReference type="ARBA" id="ARBA00004572"/>
    </source>
</evidence>
<dbReference type="GeneID" id="63773589"/>
<dbReference type="AlphaFoldDB" id="A0A1Y2DCY9"/>
<feature type="binding site" evidence="15">
    <location>
        <position position="206"/>
    </location>
    <ligand>
        <name>FAD</name>
        <dbReference type="ChEBI" id="CHEBI:57692"/>
    </ligand>
</feature>
<feature type="domain" description="FAD-binding FR-type" evidence="17">
    <location>
        <begin position="85"/>
        <end position="189"/>
    </location>
</feature>
<dbReference type="SUPFAM" id="SSF63380">
    <property type="entry name" value="Riboflavin synthase domain-like"/>
    <property type="match status" value="1"/>
</dbReference>
<evidence type="ECO:0000313" key="19">
    <source>
        <dbReference type="Proteomes" id="UP000193689"/>
    </source>
</evidence>
<evidence type="ECO:0000256" key="1">
    <source>
        <dbReference type="ARBA" id="ARBA00001974"/>
    </source>
</evidence>
<keyword evidence="12" id="KW-0472">Membrane</keyword>
<keyword evidence="9 16" id="KW-0560">Oxidoreductase</keyword>
<evidence type="ECO:0000256" key="11">
    <source>
        <dbReference type="ARBA" id="ARBA00023128"/>
    </source>
</evidence>
<keyword evidence="10 16" id="KW-0520">NAD</keyword>
<dbReference type="Pfam" id="PF00970">
    <property type="entry name" value="FAD_binding_6"/>
    <property type="match status" value="1"/>
</dbReference>
<name>A0A1Y2DCY9_9PEZI</name>
<evidence type="ECO:0000256" key="7">
    <source>
        <dbReference type="ARBA" id="ARBA00022827"/>
    </source>
</evidence>
<dbReference type="InterPro" id="IPR001433">
    <property type="entry name" value="OxRdtase_FAD/NAD-bd"/>
</dbReference>
<evidence type="ECO:0000256" key="5">
    <source>
        <dbReference type="ARBA" id="ARBA00022692"/>
    </source>
</evidence>
<comment type="cofactor">
    <cofactor evidence="1 15 16">
        <name>FAD</name>
        <dbReference type="ChEBI" id="CHEBI:57692"/>
    </cofactor>
</comment>
<feature type="binding site" evidence="15">
    <location>
        <position position="139"/>
    </location>
    <ligand>
        <name>FAD</name>
        <dbReference type="ChEBI" id="CHEBI:57692"/>
    </ligand>
</feature>
<dbReference type="FunFam" id="3.40.50.80:FF:000009">
    <property type="entry name" value="NADH-cytochrome b5 reductase"/>
    <property type="match status" value="1"/>
</dbReference>
<feature type="binding site" evidence="15">
    <location>
        <position position="155"/>
    </location>
    <ligand>
        <name>FAD</name>
        <dbReference type="ChEBI" id="CHEBI:57692"/>
    </ligand>
</feature>
<dbReference type="PANTHER" id="PTHR19370">
    <property type="entry name" value="NADH-CYTOCHROME B5 REDUCTASE"/>
    <property type="match status" value="1"/>
</dbReference>
<dbReference type="PRINTS" id="PR00406">
    <property type="entry name" value="CYTB5RDTASE"/>
</dbReference>
<feature type="binding site" evidence="15">
    <location>
        <position position="164"/>
    </location>
    <ligand>
        <name>FAD</name>
        <dbReference type="ChEBI" id="CHEBI:57692"/>
    </ligand>
</feature>
<dbReference type="CDD" id="cd06183">
    <property type="entry name" value="cyt_b5_reduct_like"/>
    <property type="match status" value="1"/>
</dbReference>
<reference evidence="18 19" key="1">
    <citation type="submission" date="2016-07" db="EMBL/GenBank/DDBJ databases">
        <title>Pervasive Adenine N6-methylation of Active Genes in Fungi.</title>
        <authorList>
            <consortium name="DOE Joint Genome Institute"/>
            <person name="Mondo S.J."/>
            <person name="Dannebaum R.O."/>
            <person name="Kuo R.C."/>
            <person name="Labutti K."/>
            <person name="Haridas S."/>
            <person name="Kuo A."/>
            <person name="Salamov A."/>
            <person name="Ahrendt S.R."/>
            <person name="Lipzen A."/>
            <person name="Sullivan W."/>
            <person name="Andreopoulos W.B."/>
            <person name="Clum A."/>
            <person name="Lindquist E."/>
            <person name="Daum C."/>
            <person name="Ramamoorthy G.K."/>
            <person name="Gryganskyi A."/>
            <person name="Culley D."/>
            <person name="Magnuson J.K."/>
            <person name="James T.Y."/>
            <person name="O'Malley M.A."/>
            <person name="Stajich J.E."/>
            <person name="Spatafora J.W."/>
            <person name="Visel A."/>
            <person name="Grigoriev I.V."/>
        </authorList>
    </citation>
    <scope>NUCLEOTIDE SEQUENCE [LARGE SCALE GENOMIC DNA]</scope>
    <source>
        <strain evidence="18 19">CBS 129021</strain>
    </source>
</reference>
<keyword evidence="4 15" id="KW-0285">Flavoprotein</keyword>
<dbReference type="EMBL" id="MCFJ01000020">
    <property type="protein sequence ID" value="ORY57131.1"/>
    <property type="molecule type" value="Genomic_DNA"/>
</dbReference>
<comment type="catalytic activity">
    <reaction evidence="14 16">
        <text>2 Fe(III)-[cytochrome b5] + NADH = 2 Fe(II)-[cytochrome b5] + NAD(+) + H(+)</text>
        <dbReference type="Rhea" id="RHEA:46680"/>
        <dbReference type="Rhea" id="RHEA-COMP:10438"/>
        <dbReference type="Rhea" id="RHEA-COMP:10439"/>
        <dbReference type="ChEBI" id="CHEBI:15378"/>
        <dbReference type="ChEBI" id="CHEBI:29033"/>
        <dbReference type="ChEBI" id="CHEBI:29034"/>
        <dbReference type="ChEBI" id="CHEBI:57540"/>
        <dbReference type="ChEBI" id="CHEBI:57945"/>
        <dbReference type="EC" id="1.6.2.2"/>
    </reaction>
</comment>
<gene>
    <name evidence="18" type="ORF">BCR38DRAFT_378442</name>
</gene>
<sequence length="335" mass="36859">MFVRTAFRAVQPLKRNLISRSYATEPAKGGSNTLVLAAGGAVVAGGAGYYFFATPAGKGAAQKAEEKVKEAVSGPAKKAFEGGDQGFLSLLLEDVETVNHNTKKFRFKLPEDGMVSGMQVASALLTKFQTEGEKPVVRPYTPTSDEDAQGYLELVVKKYPNGPMSTHMHDMKPGQRLDFKGPLPKYSWTENKHDHIALIAGGTGITPMYQLCRAIFNNPNDKTKVTLIFGNISEEDILLKREFENLENTYPQRFRAFYVLDQPPKEWAGGKGFITKDLLKTVLPEPKSENIKVFVCGPPGLYKAISGPKVSPKDQGELTGILKELGYSKDQVYKF</sequence>
<evidence type="ECO:0000256" key="6">
    <source>
        <dbReference type="ARBA" id="ARBA00022787"/>
    </source>
</evidence>
<keyword evidence="8" id="KW-1133">Transmembrane helix</keyword>
<keyword evidence="5" id="KW-0812">Transmembrane</keyword>
<dbReference type="InterPro" id="IPR008333">
    <property type="entry name" value="Cbr1-like_FAD-bd_dom"/>
</dbReference>
<dbReference type="SUPFAM" id="SSF52343">
    <property type="entry name" value="Ferredoxin reductase-like, C-terminal NADP-linked domain"/>
    <property type="match status" value="1"/>
</dbReference>
<keyword evidence="6" id="KW-1000">Mitochondrion outer membrane</keyword>
<evidence type="ECO:0000256" key="9">
    <source>
        <dbReference type="ARBA" id="ARBA00023002"/>
    </source>
</evidence>
<dbReference type="InterPro" id="IPR017927">
    <property type="entry name" value="FAD-bd_FR_type"/>
</dbReference>
<organism evidence="18 19">
    <name type="scientific">Pseudomassariella vexata</name>
    <dbReference type="NCBI Taxonomy" id="1141098"/>
    <lineage>
        <taxon>Eukaryota</taxon>
        <taxon>Fungi</taxon>
        <taxon>Dikarya</taxon>
        <taxon>Ascomycota</taxon>
        <taxon>Pezizomycotina</taxon>
        <taxon>Sordariomycetes</taxon>
        <taxon>Xylariomycetidae</taxon>
        <taxon>Amphisphaeriales</taxon>
        <taxon>Pseudomassariaceae</taxon>
        <taxon>Pseudomassariella</taxon>
    </lineage>
</organism>
<evidence type="ECO:0000313" key="18">
    <source>
        <dbReference type="EMBL" id="ORY57131.1"/>
    </source>
</evidence>
<comment type="similarity">
    <text evidence="3 16">Belongs to the flavoprotein pyridine nucleotide cytochrome reductase family.</text>
</comment>
<dbReference type="OrthoDB" id="432685at2759"/>
<dbReference type="InterPro" id="IPR001709">
    <property type="entry name" value="Flavoprot_Pyr_Nucl_cyt_Rdtase"/>
</dbReference>
<dbReference type="FunFam" id="2.40.30.10:FF:000032">
    <property type="entry name" value="NADH-cytochrome b5 reductase"/>
    <property type="match status" value="1"/>
</dbReference>
<dbReference type="Gene3D" id="2.40.30.10">
    <property type="entry name" value="Translation factors"/>
    <property type="match status" value="1"/>
</dbReference>
<accession>A0A1Y2DCY9</accession>
<evidence type="ECO:0000256" key="15">
    <source>
        <dbReference type="PIRSR" id="PIRSR601834-1"/>
    </source>
</evidence>
<evidence type="ECO:0000256" key="16">
    <source>
        <dbReference type="RuleBase" id="RU361226"/>
    </source>
</evidence>
<dbReference type="PROSITE" id="PS51384">
    <property type="entry name" value="FAD_FR"/>
    <property type="match status" value="1"/>
</dbReference>